<protein>
    <submittedName>
        <fullName evidence="4">NACHT domain-containing protein</fullName>
    </submittedName>
</protein>
<name>A0ABV6QR86_9ACTN</name>
<sequence>MVQRNARFLAMAVALLSLGLLALVIRGLDRGWLSNTAAIVALAFAFAAASIQLLSLRRMSRAEATSTVERLYLTEVIRRFGPTSRTVYRRRPVRLRDLGTGEGLPEQDLAARLAPAEVGLAVLTAPHGGGKTSLLRHLVASLATDRQSGLAGSRLPMLIWSRDWSPKGEELPDFLAKESGVPLEVVTHWAETGALLVIIDGLDELRSSDRRALMRQVKHFRADFPHVKVLLSDQPGFDDSYLVPDLQLEIEAISPAEVEEWLTDLALSSDGPATPVEGDELDPPGRRRVREEEDDGYTPSLPQEIQYEASYRRTFGVRRHSQVAELLGLGDGAAVVSGFEQLLQTGSTDVAVAVSHDLIPALLHRGDESAAAEIQRLAVGIFREPSEQTQLPTVDGLSTDEKRVYAVLSASVAQDLAQVASAAELRPSVTSQALTALEEAGLVRVSGDRYRLALERGH</sequence>
<dbReference type="Proteomes" id="UP001589890">
    <property type="component" value="Unassembled WGS sequence"/>
</dbReference>
<reference evidence="4 5" key="1">
    <citation type="submission" date="2024-09" db="EMBL/GenBank/DDBJ databases">
        <authorList>
            <person name="Sun Q."/>
            <person name="Mori K."/>
        </authorList>
    </citation>
    <scope>NUCLEOTIDE SEQUENCE [LARGE SCALE GENOMIC DNA]</scope>
    <source>
        <strain evidence="4 5">CGMCC 1.15906</strain>
    </source>
</reference>
<dbReference type="EMBL" id="JBHLTC010000030">
    <property type="protein sequence ID" value="MFC0627150.1"/>
    <property type="molecule type" value="Genomic_DNA"/>
</dbReference>
<dbReference type="InterPro" id="IPR007111">
    <property type="entry name" value="NACHT_NTPase"/>
</dbReference>
<dbReference type="Gene3D" id="3.40.50.300">
    <property type="entry name" value="P-loop containing nucleotide triphosphate hydrolases"/>
    <property type="match status" value="1"/>
</dbReference>
<evidence type="ECO:0000313" key="4">
    <source>
        <dbReference type="EMBL" id="MFC0627150.1"/>
    </source>
</evidence>
<dbReference type="RefSeq" id="WP_380051490.1">
    <property type="nucleotide sequence ID" value="NZ_JBHLTC010000030.1"/>
</dbReference>
<dbReference type="InterPro" id="IPR027417">
    <property type="entry name" value="P-loop_NTPase"/>
</dbReference>
<keyword evidence="5" id="KW-1185">Reference proteome</keyword>
<evidence type="ECO:0000256" key="2">
    <source>
        <dbReference type="SAM" id="Phobius"/>
    </source>
</evidence>
<organism evidence="4 5">
    <name type="scientific">Kribbella deserti</name>
    <dbReference type="NCBI Taxonomy" id="1926257"/>
    <lineage>
        <taxon>Bacteria</taxon>
        <taxon>Bacillati</taxon>
        <taxon>Actinomycetota</taxon>
        <taxon>Actinomycetes</taxon>
        <taxon>Propionibacteriales</taxon>
        <taxon>Kribbellaceae</taxon>
        <taxon>Kribbella</taxon>
    </lineage>
</organism>
<keyword evidence="2" id="KW-0472">Membrane</keyword>
<proteinExistence type="predicted"/>
<evidence type="ECO:0000313" key="5">
    <source>
        <dbReference type="Proteomes" id="UP001589890"/>
    </source>
</evidence>
<accession>A0ABV6QR86</accession>
<evidence type="ECO:0000259" key="3">
    <source>
        <dbReference type="Pfam" id="PF05729"/>
    </source>
</evidence>
<evidence type="ECO:0000256" key="1">
    <source>
        <dbReference type="SAM" id="MobiDB-lite"/>
    </source>
</evidence>
<keyword evidence="2" id="KW-1133">Transmembrane helix</keyword>
<feature type="transmembrane region" description="Helical" evidence="2">
    <location>
        <begin position="37"/>
        <end position="56"/>
    </location>
</feature>
<feature type="domain" description="NACHT" evidence="3">
    <location>
        <begin position="126"/>
        <end position="211"/>
    </location>
</feature>
<keyword evidence="2" id="KW-0812">Transmembrane</keyword>
<dbReference type="Pfam" id="PF05729">
    <property type="entry name" value="NACHT"/>
    <property type="match status" value="1"/>
</dbReference>
<gene>
    <name evidence="4" type="ORF">ACFFGN_23955</name>
</gene>
<feature type="region of interest" description="Disordered" evidence="1">
    <location>
        <begin position="267"/>
        <end position="300"/>
    </location>
</feature>
<comment type="caution">
    <text evidence="4">The sequence shown here is derived from an EMBL/GenBank/DDBJ whole genome shotgun (WGS) entry which is preliminary data.</text>
</comment>